<dbReference type="GO" id="GO:0004386">
    <property type="term" value="F:helicase activity"/>
    <property type="evidence" value="ECO:0007669"/>
    <property type="project" value="UniProtKB-UniRule"/>
</dbReference>
<dbReference type="SUPFAM" id="SSF52540">
    <property type="entry name" value="P-loop containing nucleoside triphosphate hydrolases"/>
    <property type="match status" value="1"/>
</dbReference>
<dbReference type="Gene3D" id="3.40.50.300">
    <property type="entry name" value="P-loop containing nucleotide triphosphate hydrolases"/>
    <property type="match status" value="1"/>
</dbReference>
<keyword evidence="8" id="KW-1185">Reference proteome</keyword>
<feature type="binding site" evidence="5">
    <location>
        <begin position="25"/>
        <end position="32"/>
    </location>
    <ligand>
        <name>ATP</name>
        <dbReference type="ChEBI" id="CHEBI:30616"/>
    </ligand>
</feature>
<evidence type="ECO:0000256" key="1">
    <source>
        <dbReference type="ARBA" id="ARBA00022741"/>
    </source>
</evidence>
<dbReference type="InterPro" id="IPR014016">
    <property type="entry name" value="UvrD-like_ATP-bd"/>
</dbReference>
<comment type="caution">
    <text evidence="7">The sequence shown here is derived from an EMBL/GenBank/DDBJ whole genome shotgun (WGS) entry which is preliminary data.</text>
</comment>
<dbReference type="EMBL" id="LGTC01000001">
    <property type="protein sequence ID" value="KNY28399.1"/>
    <property type="molecule type" value="Genomic_DNA"/>
</dbReference>
<evidence type="ECO:0000256" key="4">
    <source>
        <dbReference type="ARBA" id="ARBA00022840"/>
    </source>
</evidence>
<evidence type="ECO:0000256" key="3">
    <source>
        <dbReference type="ARBA" id="ARBA00022806"/>
    </source>
</evidence>
<evidence type="ECO:0000313" key="7">
    <source>
        <dbReference type="EMBL" id="KNY28399.1"/>
    </source>
</evidence>
<dbReference type="Proteomes" id="UP000036923">
    <property type="component" value="Unassembled WGS sequence"/>
</dbReference>
<gene>
    <name evidence="7" type="ORF">Bccel_3673</name>
</gene>
<keyword evidence="4 5" id="KW-0067">ATP-binding</keyword>
<organism evidence="7 8">
    <name type="scientific">Pseudobacteroides cellulosolvens ATCC 35603 = DSM 2933</name>
    <dbReference type="NCBI Taxonomy" id="398512"/>
    <lineage>
        <taxon>Bacteria</taxon>
        <taxon>Bacillati</taxon>
        <taxon>Bacillota</taxon>
        <taxon>Clostridia</taxon>
        <taxon>Eubacteriales</taxon>
        <taxon>Oscillospiraceae</taxon>
        <taxon>Pseudobacteroides</taxon>
    </lineage>
</organism>
<dbReference type="eggNOG" id="COG0210">
    <property type="taxonomic scope" value="Bacteria"/>
</dbReference>
<dbReference type="GO" id="GO:0005524">
    <property type="term" value="F:ATP binding"/>
    <property type="evidence" value="ECO:0007669"/>
    <property type="project" value="UniProtKB-UniRule"/>
</dbReference>
<evidence type="ECO:0000313" key="8">
    <source>
        <dbReference type="Proteomes" id="UP000036923"/>
    </source>
</evidence>
<keyword evidence="1 5" id="KW-0547">Nucleotide-binding</keyword>
<proteinExistence type="predicted"/>
<evidence type="ECO:0000256" key="2">
    <source>
        <dbReference type="ARBA" id="ARBA00022801"/>
    </source>
</evidence>
<evidence type="ECO:0000256" key="5">
    <source>
        <dbReference type="PROSITE-ProRule" id="PRU00560"/>
    </source>
</evidence>
<dbReference type="PATRIC" id="fig|398512.5.peg.3849"/>
<accession>A0A0L6JRK6</accession>
<name>A0A0L6JRK6_9FIRM</name>
<dbReference type="Pfam" id="PF00580">
    <property type="entry name" value="UvrD-helicase"/>
    <property type="match status" value="1"/>
</dbReference>
<dbReference type="AlphaFoldDB" id="A0A0L6JRK6"/>
<reference evidence="8" key="1">
    <citation type="submission" date="2015-07" db="EMBL/GenBank/DDBJ databases">
        <title>Near-Complete Genome Sequence of the Cellulolytic Bacterium Bacteroides (Pseudobacteroides) cellulosolvens ATCC 35603.</title>
        <authorList>
            <person name="Dassa B."/>
            <person name="Utturkar S.M."/>
            <person name="Klingeman D.M."/>
            <person name="Hurt R.A."/>
            <person name="Keller M."/>
            <person name="Xu J."/>
            <person name="Reddy Y.H.K."/>
            <person name="Borovok I."/>
            <person name="Grinberg I.R."/>
            <person name="Lamed R."/>
            <person name="Zhivin O."/>
            <person name="Bayer E.A."/>
            <person name="Brown S.D."/>
        </authorList>
    </citation>
    <scope>NUCLEOTIDE SEQUENCE [LARGE SCALE GENOMIC DNA]</scope>
    <source>
        <strain evidence="8">DSM 2933</strain>
    </source>
</reference>
<protein>
    <recommendedName>
        <fullName evidence="6">UvrD-like helicase ATP-binding domain-containing protein</fullName>
    </recommendedName>
</protein>
<dbReference type="InterPro" id="IPR027417">
    <property type="entry name" value="P-loop_NTPase"/>
</dbReference>
<dbReference type="STRING" id="398512.Bccel_3673"/>
<evidence type="ECO:0000259" key="6">
    <source>
        <dbReference type="PROSITE" id="PS51198"/>
    </source>
</evidence>
<dbReference type="GO" id="GO:0016787">
    <property type="term" value="F:hydrolase activity"/>
    <property type="evidence" value="ECO:0007669"/>
    <property type="project" value="UniProtKB-UniRule"/>
</dbReference>
<feature type="domain" description="UvrD-like helicase ATP-binding" evidence="6">
    <location>
        <begin position="4"/>
        <end position="305"/>
    </location>
</feature>
<keyword evidence="3 5" id="KW-0347">Helicase</keyword>
<keyword evidence="2 5" id="KW-0378">Hydrolase</keyword>
<dbReference type="PROSITE" id="PS51198">
    <property type="entry name" value="UVRD_HELICASE_ATP_BIND"/>
    <property type="match status" value="1"/>
</dbReference>
<dbReference type="RefSeq" id="WP_242853075.1">
    <property type="nucleotide sequence ID" value="NZ_JQKC01000007.1"/>
</dbReference>
<sequence length="685" mass="79042">MAIISDSKFKNIIEAPDNSKFILKGSTGSGKTTILLERYKYMVNELCIPSEKILILLLNRTQSLDWRTKTFLKSSGTIWRTSYYGFIQSEIRTHYPIILKNCSDILDRRIKPTFLTFESAQFLVSTVIQSHRERKGIFQGVASFTDRISIDITSNLVKAATSGISYKEIGSRLYNSLEIKDDLKRQIFHDADNITAAYRNKCIELGVFDFAMAVELYNSCLIADDFYRDQLFKRVQHIIIDNLEECVPTEVDFIDLLLPNVKSCFLGYNHEGGYGQVFGSNHDYVKEKLLKRCKIVDLDTSFTCKSFMYEFSDMLYDYIEGKTSSRIHNKAFIERTQPVELRSDMLELIGEKVIKLIRENGYLPSDITILSTYADPVTEFVIGRILEANGLILNNHSRKNRIIDNPFSQALITLALLCYPSFNLLPNRDNVRSLIRLILRIDPIRSSILADEICRQKPYARFPDIEFPGLVERIGYYNIEKYEYIRNWIDEYRELEVKLPIDAFLQKVFLEILVSQDLSEDDVLQAKNLIDSAQTFVEIVSRFKNISADKGFLEMVRSGIKASESIFELEEKLHGNTVVLTTPVSYLSCSMKSKVLILSSLSSKNWTPRSIKELTNVHVLSKTWDDQMVYTEDMEVRNQKDYIAMIMRSLLKRCEEKVITFESILSANGFENDGILSEYFDEIME</sequence>